<reference evidence="4" key="1">
    <citation type="submission" date="2020-05" db="EMBL/GenBank/DDBJ databases">
        <title>Frigoriglobus tundricola gen. nov., sp. nov., a psychrotolerant cellulolytic planctomycete of the family Gemmataceae with two divergent copies of 16S rRNA gene.</title>
        <authorList>
            <person name="Kulichevskaya I.S."/>
            <person name="Ivanova A.A."/>
            <person name="Naumoff D.G."/>
            <person name="Beletsky A.V."/>
            <person name="Rijpstra W.I.C."/>
            <person name="Sinninghe Damste J.S."/>
            <person name="Mardanov A.V."/>
            <person name="Ravin N.V."/>
            <person name="Dedysh S.N."/>
        </authorList>
    </citation>
    <scope>NUCLEOTIDE SEQUENCE [LARGE SCALE GENOMIC DNA]</scope>
    <source>
        <strain evidence="4">PL17</strain>
    </source>
</reference>
<dbReference type="PANTHER" id="PTHR43312:SF1">
    <property type="entry name" value="NADP-DEPENDENT OXIDOREDUCTASE DOMAIN-CONTAINING PROTEIN"/>
    <property type="match status" value="1"/>
</dbReference>
<dbReference type="InterPro" id="IPR036812">
    <property type="entry name" value="NAD(P)_OxRdtase_dom_sf"/>
</dbReference>
<evidence type="ECO:0000313" key="4">
    <source>
        <dbReference type="Proteomes" id="UP000503447"/>
    </source>
</evidence>
<evidence type="ECO:0000259" key="2">
    <source>
        <dbReference type="Pfam" id="PF00248"/>
    </source>
</evidence>
<dbReference type="InterPro" id="IPR023210">
    <property type="entry name" value="NADP_OxRdtase_dom"/>
</dbReference>
<dbReference type="Pfam" id="PF00248">
    <property type="entry name" value="Aldo_ket_red"/>
    <property type="match status" value="1"/>
</dbReference>
<organism evidence="3 4">
    <name type="scientific">Frigoriglobus tundricola</name>
    <dbReference type="NCBI Taxonomy" id="2774151"/>
    <lineage>
        <taxon>Bacteria</taxon>
        <taxon>Pseudomonadati</taxon>
        <taxon>Planctomycetota</taxon>
        <taxon>Planctomycetia</taxon>
        <taxon>Gemmatales</taxon>
        <taxon>Gemmataceae</taxon>
        <taxon>Frigoriglobus</taxon>
    </lineage>
</organism>
<keyword evidence="4" id="KW-1185">Reference proteome</keyword>
<dbReference type="PANTHER" id="PTHR43312">
    <property type="entry name" value="D-THREO-ALDOSE 1-DEHYDROGENASE"/>
    <property type="match status" value="1"/>
</dbReference>
<evidence type="ECO:0000256" key="1">
    <source>
        <dbReference type="SAM" id="MobiDB-lite"/>
    </source>
</evidence>
<dbReference type="Proteomes" id="UP000503447">
    <property type="component" value="Chromosome"/>
</dbReference>
<proteinExistence type="predicted"/>
<feature type="domain" description="NADP-dependent oxidoreductase" evidence="2">
    <location>
        <begin position="43"/>
        <end position="240"/>
    </location>
</feature>
<dbReference type="EMBL" id="CP053452">
    <property type="protein sequence ID" value="QJX00016.1"/>
    <property type="molecule type" value="Genomic_DNA"/>
</dbReference>
<dbReference type="Gene3D" id="3.20.20.100">
    <property type="entry name" value="NADP-dependent oxidoreductase domain"/>
    <property type="match status" value="1"/>
</dbReference>
<dbReference type="KEGG" id="ftj:FTUN_7638"/>
<dbReference type="InterPro" id="IPR053135">
    <property type="entry name" value="AKR2_Oxidoreductase"/>
</dbReference>
<feature type="region of interest" description="Disordered" evidence="1">
    <location>
        <begin position="230"/>
        <end position="250"/>
    </location>
</feature>
<protein>
    <submittedName>
        <fullName evidence="3">Oxidoreductase</fullName>
    </submittedName>
</protein>
<evidence type="ECO:0000313" key="3">
    <source>
        <dbReference type="EMBL" id="QJX00016.1"/>
    </source>
</evidence>
<dbReference type="SUPFAM" id="SSF51430">
    <property type="entry name" value="NAD(P)-linked oxidoreductase"/>
    <property type="match status" value="1"/>
</dbReference>
<dbReference type="AlphaFoldDB" id="A0A6M5Z1S5"/>
<gene>
    <name evidence="3" type="ORF">FTUN_7638</name>
</gene>
<sequence>MNGNCWVSTFQVEETDMSTFARFTPRRPLGRTGFAATLLGIGDLADRSLPLDTCVATARRAIDAGLNVIDTAPNYEDGYSEEIVGRVVRGTERDSVFVIDKIDHHADPVGPQIEGSLGRLALGHTDAFVFHNLSSLDVFGRLCETGGGFDQLADAVRSGKCRFRGISSHNPDVLRAALRAGVCDLVLFPVGPFVEPRYVTEILPLAKALGVGTVCFKTFGAGKLVGDTSGYNQPLKTRPRGKVSSGGSDDTAAVLPRLSVAECLHYTLTLDPDVALLGLSYPNEQDAAFAAARSFRPLTADRMEDIRQRAVEARRDKGPCWWNPDPAA</sequence>
<accession>A0A6M5Z1S5</accession>
<name>A0A6M5Z1S5_9BACT</name>